<dbReference type="EMBL" id="LODL01000007">
    <property type="protein sequence ID" value="KXB32095.1"/>
    <property type="molecule type" value="Genomic_DNA"/>
</dbReference>
<dbReference type="Proteomes" id="UP000070186">
    <property type="component" value="Unassembled WGS sequence"/>
</dbReference>
<feature type="transmembrane region" description="Helical" evidence="1">
    <location>
        <begin position="122"/>
        <end position="139"/>
    </location>
</feature>
<dbReference type="Pfam" id="PF00892">
    <property type="entry name" value="EamA"/>
    <property type="match status" value="2"/>
</dbReference>
<dbReference type="STRING" id="281362.AT959_03280"/>
<dbReference type="RefSeq" id="WP_066880567.1">
    <property type="nucleotide sequence ID" value="NZ_LODL01000007.1"/>
</dbReference>
<dbReference type="AlphaFoldDB" id="A0A133XMC8"/>
<name>A0A133XMC8_9RHOO</name>
<feature type="transmembrane region" description="Helical" evidence="1">
    <location>
        <begin position="37"/>
        <end position="57"/>
    </location>
</feature>
<feature type="transmembrane region" description="Helical" evidence="1">
    <location>
        <begin position="265"/>
        <end position="286"/>
    </location>
</feature>
<feature type="domain" description="EamA" evidence="2">
    <location>
        <begin position="151"/>
        <end position="279"/>
    </location>
</feature>
<accession>A0A133XMC8</accession>
<proteinExistence type="predicted"/>
<dbReference type="InterPro" id="IPR000620">
    <property type="entry name" value="EamA_dom"/>
</dbReference>
<sequence length="293" mass="30987">MTHRQAVALMVLVTLLWSIAGVVTRQLEAAGSFELTFWRSFFNALALCLILGVMRGAALWRSLRHGGRWLWLSGLCWAVMFTAFMVALTLTSVANVLVTMALGPLVTALFARLFLRHALPRRTWLAIFGAGLGIAWMFGGEAGDGLSLAGTLVASAVPLAGAINWTVLQRVDGDGVAAQDMLPAVLIGAVLSALVCLPLAWPLQASPHDLGLLAVLGGVQLALPCLLVVRLSRELPAPEIALLALLEVVFGVAWAWLWAGEQPSPSVLTGGLLVLLALVANEVAALRRVPGQA</sequence>
<dbReference type="PANTHER" id="PTHR22911:SF135">
    <property type="entry name" value="BLR4310 PROTEIN"/>
    <property type="match status" value="1"/>
</dbReference>
<evidence type="ECO:0000256" key="1">
    <source>
        <dbReference type="SAM" id="Phobius"/>
    </source>
</evidence>
<dbReference type="SUPFAM" id="SSF103481">
    <property type="entry name" value="Multidrug resistance efflux transporter EmrE"/>
    <property type="match status" value="2"/>
</dbReference>
<dbReference type="InterPro" id="IPR037185">
    <property type="entry name" value="EmrE-like"/>
</dbReference>
<feature type="transmembrane region" description="Helical" evidence="1">
    <location>
        <begin position="210"/>
        <end position="229"/>
    </location>
</feature>
<dbReference type="GO" id="GO:0016020">
    <property type="term" value="C:membrane"/>
    <property type="evidence" value="ECO:0007669"/>
    <property type="project" value="InterPro"/>
</dbReference>
<dbReference type="PANTHER" id="PTHR22911">
    <property type="entry name" value="ACYL-MALONYL CONDENSING ENZYME-RELATED"/>
    <property type="match status" value="1"/>
</dbReference>
<evidence type="ECO:0000313" key="4">
    <source>
        <dbReference type="Proteomes" id="UP000070186"/>
    </source>
</evidence>
<feature type="domain" description="EamA" evidence="2">
    <location>
        <begin position="6"/>
        <end position="138"/>
    </location>
</feature>
<organism evidence="3 4">
    <name type="scientific">Dechloromonas denitrificans</name>
    <dbReference type="NCBI Taxonomy" id="281362"/>
    <lineage>
        <taxon>Bacteria</taxon>
        <taxon>Pseudomonadati</taxon>
        <taxon>Pseudomonadota</taxon>
        <taxon>Betaproteobacteria</taxon>
        <taxon>Rhodocyclales</taxon>
        <taxon>Azonexaceae</taxon>
        <taxon>Dechloromonas</taxon>
    </lineage>
</organism>
<evidence type="ECO:0000259" key="2">
    <source>
        <dbReference type="Pfam" id="PF00892"/>
    </source>
</evidence>
<keyword evidence="1" id="KW-0812">Transmembrane</keyword>
<feature type="transmembrane region" description="Helical" evidence="1">
    <location>
        <begin position="96"/>
        <end position="115"/>
    </location>
</feature>
<evidence type="ECO:0000313" key="3">
    <source>
        <dbReference type="EMBL" id="KXB32095.1"/>
    </source>
</evidence>
<comment type="caution">
    <text evidence="3">The sequence shown here is derived from an EMBL/GenBank/DDBJ whole genome shotgun (WGS) entry which is preliminary data.</text>
</comment>
<keyword evidence="1" id="KW-0472">Membrane</keyword>
<feature type="transmembrane region" description="Helical" evidence="1">
    <location>
        <begin position="145"/>
        <end position="168"/>
    </location>
</feature>
<feature type="transmembrane region" description="Helical" evidence="1">
    <location>
        <begin position="180"/>
        <end position="204"/>
    </location>
</feature>
<feature type="transmembrane region" description="Helical" evidence="1">
    <location>
        <begin position="69"/>
        <end position="90"/>
    </location>
</feature>
<feature type="transmembrane region" description="Helical" evidence="1">
    <location>
        <begin position="241"/>
        <end position="259"/>
    </location>
</feature>
<protein>
    <submittedName>
        <fullName evidence="3">Permease</fullName>
    </submittedName>
</protein>
<gene>
    <name evidence="3" type="ORF">AT959_03280</name>
</gene>
<keyword evidence="4" id="KW-1185">Reference proteome</keyword>
<reference evidence="3 4" key="1">
    <citation type="submission" date="2015-12" db="EMBL/GenBank/DDBJ databases">
        <title>Nitrous oxide reduction kinetics distinguish bacteria harboring typical versus atypical NosZ.</title>
        <authorList>
            <person name="Yoon S."/>
            <person name="Nissen S."/>
            <person name="Park D."/>
            <person name="Sanford R.A."/>
            <person name="Loeffler F.E."/>
        </authorList>
    </citation>
    <scope>NUCLEOTIDE SEQUENCE [LARGE SCALE GENOMIC DNA]</scope>
    <source>
        <strain evidence="3 4">ATCC BAA-841</strain>
    </source>
</reference>
<keyword evidence="1" id="KW-1133">Transmembrane helix</keyword>